<reference evidence="3" key="1">
    <citation type="submission" date="2016-10" db="EMBL/GenBank/DDBJ databases">
        <authorList>
            <person name="Varghese N."/>
            <person name="Submissions S."/>
        </authorList>
    </citation>
    <scope>NUCLEOTIDE SEQUENCE [LARGE SCALE GENOMIC DNA]</scope>
    <source>
        <strain evidence="3">DSM 22427</strain>
    </source>
</reference>
<evidence type="ECO:0008006" key="4">
    <source>
        <dbReference type="Google" id="ProtNLM"/>
    </source>
</evidence>
<dbReference type="EMBL" id="FOZS01000003">
    <property type="protein sequence ID" value="SFS87617.1"/>
    <property type="molecule type" value="Genomic_DNA"/>
</dbReference>
<keyword evidence="3" id="KW-1185">Reference proteome</keyword>
<name>A0A1I6TEZ5_9EURY</name>
<protein>
    <recommendedName>
        <fullName evidence="4">Zinc transporter, ZIP family</fullName>
    </recommendedName>
</protein>
<dbReference type="RefSeq" id="WP_092905691.1">
    <property type="nucleotide sequence ID" value="NZ_FOZS01000003.1"/>
</dbReference>
<evidence type="ECO:0000256" key="1">
    <source>
        <dbReference type="SAM" id="Phobius"/>
    </source>
</evidence>
<organism evidence="2 3">
    <name type="scientific">Halostagnicola kamekurae</name>
    <dbReference type="NCBI Taxonomy" id="619731"/>
    <lineage>
        <taxon>Archaea</taxon>
        <taxon>Methanobacteriati</taxon>
        <taxon>Methanobacteriota</taxon>
        <taxon>Stenosarchaea group</taxon>
        <taxon>Halobacteria</taxon>
        <taxon>Halobacteriales</taxon>
        <taxon>Natrialbaceae</taxon>
        <taxon>Halostagnicola</taxon>
    </lineage>
</organism>
<dbReference type="Pfam" id="PF26047">
    <property type="entry name" value="DUF8015"/>
    <property type="match status" value="1"/>
</dbReference>
<sequence>MVDYYDKIIVGVAGSVIGGILAGIVIGFGFQTGLLLGSFVATFFMYDAMIRNPPRSPTDPVVVASAIGWHAFLLVLVLAVSLG</sequence>
<proteinExistence type="predicted"/>
<feature type="transmembrane region" description="Helical" evidence="1">
    <location>
        <begin position="61"/>
        <end position="82"/>
    </location>
</feature>
<keyword evidence="1" id="KW-0472">Membrane</keyword>
<keyword evidence="1" id="KW-1133">Transmembrane helix</keyword>
<evidence type="ECO:0000313" key="3">
    <source>
        <dbReference type="Proteomes" id="UP000199199"/>
    </source>
</evidence>
<keyword evidence="1" id="KW-0812">Transmembrane</keyword>
<dbReference type="InterPro" id="IPR058328">
    <property type="entry name" value="DUF8015"/>
</dbReference>
<dbReference type="OrthoDB" id="205887at2157"/>
<evidence type="ECO:0000313" key="2">
    <source>
        <dbReference type="EMBL" id="SFS87617.1"/>
    </source>
</evidence>
<accession>A0A1I6TEZ5</accession>
<gene>
    <name evidence="2" type="ORF">SAMN04488556_3050</name>
</gene>
<feature type="transmembrane region" description="Helical" evidence="1">
    <location>
        <begin position="7"/>
        <end position="26"/>
    </location>
</feature>
<dbReference type="Proteomes" id="UP000199199">
    <property type="component" value="Unassembled WGS sequence"/>
</dbReference>
<dbReference type="AlphaFoldDB" id="A0A1I6TEZ5"/>